<dbReference type="InterPro" id="IPR009057">
    <property type="entry name" value="Homeodomain-like_sf"/>
</dbReference>
<evidence type="ECO:0000256" key="6">
    <source>
        <dbReference type="ARBA" id="ARBA00029500"/>
    </source>
</evidence>
<dbReference type="NCBIfam" id="TIGR04381">
    <property type="entry name" value="HTH_TypR"/>
    <property type="match status" value="1"/>
</dbReference>
<evidence type="ECO:0000313" key="9">
    <source>
        <dbReference type="EMBL" id="GAX90874.1"/>
    </source>
</evidence>
<proteinExistence type="predicted"/>
<dbReference type="SMART" id="SM00382">
    <property type="entry name" value="AAA"/>
    <property type="match status" value="1"/>
</dbReference>
<comment type="caution">
    <text evidence="9">The sequence shown here is derived from an EMBL/GenBank/DDBJ whole genome shotgun (WGS) entry which is preliminary data.</text>
</comment>
<dbReference type="RefSeq" id="WP_096182597.1">
    <property type="nucleotide sequence ID" value="NZ_BDUF01000068.1"/>
</dbReference>
<evidence type="ECO:0000256" key="4">
    <source>
        <dbReference type="ARBA" id="ARBA00023015"/>
    </source>
</evidence>
<reference evidence="10" key="1">
    <citation type="submission" date="2017-07" db="EMBL/GenBank/DDBJ databases">
        <title>Draft genome sequence of Effusibacillus lacus strain skLN1.</title>
        <authorList>
            <person name="Watanabe M."/>
            <person name="Kojima H."/>
            <person name="Fukui M."/>
        </authorList>
    </citation>
    <scope>NUCLEOTIDE SEQUENCE [LARGE SCALE GENOMIC DNA]</scope>
    <source>
        <strain evidence="10">skLN1</strain>
    </source>
</reference>
<dbReference type="Pfam" id="PF25601">
    <property type="entry name" value="AAA_lid_14"/>
    <property type="match status" value="1"/>
</dbReference>
<evidence type="ECO:0000313" key="10">
    <source>
        <dbReference type="Proteomes" id="UP000217785"/>
    </source>
</evidence>
<evidence type="ECO:0000256" key="3">
    <source>
        <dbReference type="ARBA" id="ARBA00022840"/>
    </source>
</evidence>
<sequence length="471" mass="53795">MLREMTQLTPKNFEDLLNALSDGIYISDGEGNTLWVNKSSENIIGKPKSELIGRNVRQLEAEGAYNPSITRMVLEAGKTISTVQVMKNGRKYLVTGHLIRNEQEKIELILAHSRDITEAVRTTSQLEETEALLRRYGQEIRNIKLKQNDHLEHRPVIGKSRTFLALQDLIDKVAAVSTTVLITGETGVGKNVIAKRIHQLSERYEKPFVHINCSAIPESLIESELFGYTKGAFTGANSSGKIGLVKMADQGTLFLDEIGELPLHVQSKLLQLIQDKTFMPVGDTRVHMADVRIIAATNQDLAAMSREGRFRSDLYFRLNILPIHVPPLKERREDIFPLLFFYLKKFNREHRQNRKFSPEVLDLLQQYDWPGNIRELENLVERLVITANKTEISMSDLPENVRAQNDRENASINMLVGETLTEMMERIEMKIIEKAYMQHKSTRKTAQALGVTQSLLMRRIKKYGLNFINQE</sequence>
<keyword evidence="5" id="KW-0804">Transcription</keyword>
<dbReference type="InterPro" id="IPR035965">
    <property type="entry name" value="PAS-like_dom_sf"/>
</dbReference>
<organism evidence="9 10">
    <name type="scientific">Effusibacillus lacus</name>
    <dbReference type="NCBI Taxonomy" id="1348429"/>
    <lineage>
        <taxon>Bacteria</taxon>
        <taxon>Bacillati</taxon>
        <taxon>Bacillota</taxon>
        <taxon>Bacilli</taxon>
        <taxon>Bacillales</taxon>
        <taxon>Alicyclobacillaceae</taxon>
        <taxon>Effusibacillus</taxon>
    </lineage>
</organism>
<dbReference type="Gene3D" id="3.40.50.300">
    <property type="entry name" value="P-loop containing nucleotide triphosphate hydrolases"/>
    <property type="match status" value="1"/>
</dbReference>
<dbReference type="NCBIfam" id="TIGR00229">
    <property type="entry name" value="sensory_box"/>
    <property type="match status" value="1"/>
</dbReference>
<feature type="domain" description="Sigma-54 factor interaction" evidence="7">
    <location>
        <begin position="156"/>
        <end position="385"/>
    </location>
</feature>
<keyword evidence="4" id="KW-0805">Transcription regulation</keyword>
<dbReference type="CDD" id="cd00009">
    <property type="entry name" value="AAA"/>
    <property type="match status" value="1"/>
</dbReference>
<keyword evidence="2" id="KW-0058">Aromatic hydrocarbons catabolism</keyword>
<dbReference type="OrthoDB" id="9762199at2"/>
<dbReference type="InterPro" id="IPR000014">
    <property type="entry name" value="PAS"/>
</dbReference>
<dbReference type="CDD" id="cd00130">
    <property type="entry name" value="PAS"/>
    <property type="match status" value="1"/>
</dbReference>
<dbReference type="InterPro" id="IPR003593">
    <property type="entry name" value="AAA+_ATPase"/>
</dbReference>
<dbReference type="EMBL" id="BDUF01000068">
    <property type="protein sequence ID" value="GAX90874.1"/>
    <property type="molecule type" value="Genomic_DNA"/>
</dbReference>
<dbReference type="InterPro" id="IPR025662">
    <property type="entry name" value="Sigma_54_int_dom_ATP-bd_1"/>
</dbReference>
<dbReference type="Pfam" id="PF00158">
    <property type="entry name" value="Sigma54_activat"/>
    <property type="match status" value="1"/>
</dbReference>
<keyword evidence="10" id="KW-1185">Reference proteome</keyword>
<dbReference type="PROSITE" id="PS00675">
    <property type="entry name" value="SIGMA54_INTERACT_1"/>
    <property type="match status" value="1"/>
</dbReference>
<dbReference type="PROSITE" id="PS50112">
    <property type="entry name" value="PAS"/>
    <property type="match status" value="1"/>
</dbReference>
<dbReference type="AlphaFoldDB" id="A0A292YR42"/>
<dbReference type="PROSITE" id="PS00688">
    <property type="entry name" value="SIGMA54_INTERACT_3"/>
    <property type="match status" value="1"/>
</dbReference>
<dbReference type="GO" id="GO:0006355">
    <property type="term" value="P:regulation of DNA-templated transcription"/>
    <property type="evidence" value="ECO:0007669"/>
    <property type="project" value="InterPro"/>
</dbReference>
<dbReference type="Pfam" id="PF13426">
    <property type="entry name" value="PAS_9"/>
    <property type="match status" value="1"/>
</dbReference>
<dbReference type="Gene3D" id="3.30.450.20">
    <property type="entry name" value="PAS domain"/>
    <property type="match status" value="1"/>
</dbReference>
<dbReference type="Proteomes" id="UP000217785">
    <property type="component" value="Unassembled WGS sequence"/>
</dbReference>
<feature type="domain" description="PAS" evidence="8">
    <location>
        <begin position="9"/>
        <end position="55"/>
    </location>
</feature>
<keyword evidence="3" id="KW-0067">ATP-binding</keyword>
<dbReference type="SUPFAM" id="SSF52540">
    <property type="entry name" value="P-loop containing nucleoside triphosphate hydrolases"/>
    <property type="match status" value="1"/>
</dbReference>
<evidence type="ECO:0000256" key="1">
    <source>
        <dbReference type="ARBA" id="ARBA00022741"/>
    </source>
</evidence>
<dbReference type="InterPro" id="IPR030828">
    <property type="entry name" value="HTH_TyrR"/>
</dbReference>
<dbReference type="Gene3D" id="1.10.8.60">
    <property type="match status" value="1"/>
</dbReference>
<dbReference type="SMART" id="SM00091">
    <property type="entry name" value="PAS"/>
    <property type="match status" value="1"/>
</dbReference>
<accession>A0A292YR42</accession>
<dbReference type="GO" id="GO:0003677">
    <property type="term" value="F:DNA binding"/>
    <property type="evidence" value="ECO:0007669"/>
    <property type="project" value="UniProtKB-KW"/>
</dbReference>
<dbReference type="FunFam" id="3.40.50.300:FF:000006">
    <property type="entry name" value="DNA-binding transcriptional regulator NtrC"/>
    <property type="match status" value="1"/>
</dbReference>
<gene>
    <name evidence="9" type="ORF">EFBL_2516</name>
</gene>
<dbReference type="InterPro" id="IPR002078">
    <property type="entry name" value="Sigma_54_int"/>
</dbReference>
<name>A0A292YR42_9BACL</name>
<protein>
    <recommendedName>
        <fullName evidence="6">HTH-type transcriptional regulatory protein TyrR</fullName>
    </recommendedName>
</protein>
<evidence type="ECO:0000259" key="7">
    <source>
        <dbReference type="PROSITE" id="PS50045"/>
    </source>
</evidence>
<dbReference type="Pfam" id="PF18024">
    <property type="entry name" value="HTH_50"/>
    <property type="match status" value="1"/>
</dbReference>
<evidence type="ECO:0000256" key="5">
    <source>
        <dbReference type="ARBA" id="ARBA00023163"/>
    </source>
</evidence>
<dbReference type="InterPro" id="IPR025944">
    <property type="entry name" value="Sigma_54_int_dom_CS"/>
</dbReference>
<evidence type="ECO:0000256" key="2">
    <source>
        <dbReference type="ARBA" id="ARBA00022797"/>
    </source>
</evidence>
<dbReference type="PROSITE" id="PS50045">
    <property type="entry name" value="SIGMA54_INTERACT_4"/>
    <property type="match status" value="1"/>
</dbReference>
<dbReference type="SUPFAM" id="SSF46689">
    <property type="entry name" value="Homeodomain-like"/>
    <property type="match status" value="1"/>
</dbReference>
<dbReference type="InterPro" id="IPR058031">
    <property type="entry name" value="AAA_lid_NorR"/>
</dbReference>
<dbReference type="InterPro" id="IPR027417">
    <property type="entry name" value="P-loop_NTPase"/>
</dbReference>
<keyword evidence="1" id="KW-0547">Nucleotide-binding</keyword>
<dbReference type="Gene3D" id="1.10.10.60">
    <property type="entry name" value="Homeodomain-like"/>
    <property type="match status" value="1"/>
</dbReference>
<dbReference type="PANTHER" id="PTHR32071:SF57">
    <property type="entry name" value="C4-DICARBOXYLATE TRANSPORT TRANSCRIPTIONAL REGULATORY PROTEIN DCTD"/>
    <property type="match status" value="1"/>
</dbReference>
<dbReference type="GO" id="GO:0005524">
    <property type="term" value="F:ATP binding"/>
    <property type="evidence" value="ECO:0007669"/>
    <property type="project" value="UniProtKB-KW"/>
</dbReference>
<evidence type="ECO:0000259" key="8">
    <source>
        <dbReference type="PROSITE" id="PS50112"/>
    </source>
</evidence>
<dbReference type="PANTHER" id="PTHR32071">
    <property type="entry name" value="TRANSCRIPTIONAL REGULATORY PROTEIN"/>
    <property type="match status" value="1"/>
</dbReference>
<dbReference type="SUPFAM" id="SSF55785">
    <property type="entry name" value="PYP-like sensor domain (PAS domain)"/>
    <property type="match status" value="1"/>
</dbReference>